<reference evidence="4 6" key="2">
    <citation type="submission" date="2017-06" db="EMBL/GenBank/DDBJ databases">
        <title>Identification of a new gene, sdsY, involved in staphylococcal internalization in non-professional phagocytic cells (NPPCs).</title>
        <authorList>
            <person name="Maali Y."/>
            <person name="Martins-Simoes P."/>
            <person name="Trouillet-Assant S."/>
            <person name="Laurent F."/>
            <person name="Diot A."/>
            <person name="Verhoeven P."/>
            <person name="Bouvard D."/>
            <person name="Vandenesch F."/>
            <person name="Bes M."/>
        </authorList>
    </citation>
    <scope>NUCLEOTIDE SEQUENCE [LARGE SCALE GENOMIC DNA]</scope>
    <source>
        <strain evidence="4 6">Heidy</strain>
    </source>
</reference>
<accession>A0AAX0QTA5</accession>
<proteinExistence type="predicted"/>
<organism evidence="3 5">
    <name type="scientific">Staphylococcus delphini</name>
    <dbReference type="NCBI Taxonomy" id="53344"/>
    <lineage>
        <taxon>Bacteria</taxon>
        <taxon>Bacillati</taxon>
        <taxon>Bacillota</taxon>
        <taxon>Bacilli</taxon>
        <taxon>Bacillales</taxon>
        <taxon>Staphylococcaceae</taxon>
        <taxon>Staphylococcus</taxon>
        <taxon>Staphylococcus intermedius group</taxon>
    </lineage>
</organism>
<reference evidence="3 5" key="1">
    <citation type="journal article" date="2017" name="PLoS ONE">
        <title>Development of a real-time PCR for detection of Staphylococcus pseudintermedius using a novel automated comparison of whole-genome sequences.</title>
        <authorList>
            <person name="Verstappen K.M."/>
            <person name="Huijbregts L."/>
            <person name="Spaninks M."/>
            <person name="Wagenaar J.A."/>
            <person name="Fluit A.C."/>
            <person name="Duim B."/>
        </authorList>
    </citation>
    <scope>NUCLEOTIDE SEQUENCE [LARGE SCALE GENOMIC DNA]</scope>
    <source>
        <strain evidence="3 5">15S02591-1</strain>
    </source>
</reference>
<dbReference type="EMBL" id="MWUR01000010">
    <property type="protein sequence ID" value="PCF50151.1"/>
    <property type="molecule type" value="Genomic_DNA"/>
</dbReference>
<keyword evidence="6" id="KW-1185">Reference proteome</keyword>
<evidence type="ECO:0000256" key="2">
    <source>
        <dbReference type="SAM" id="SignalP"/>
    </source>
</evidence>
<feature type="signal peptide" evidence="2">
    <location>
        <begin position="1"/>
        <end position="19"/>
    </location>
</feature>
<dbReference type="AlphaFoldDB" id="A0AAX0QTA5"/>
<dbReference type="RefSeq" id="WP_096597499.1">
    <property type="nucleotide sequence ID" value="NZ_LR134263.1"/>
</dbReference>
<evidence type="ECO:0000313" key="3">
    <source>
        <dbReference type="EMBL" id="PCF50151.1"/>
    </source>
</evidence>
<evidence type="ECO:0000313" key="6">
    <source>
        <dbReference type="Proteomes" id="UP000266198"/>
    </source>
</evidence>
<keyword evidence="2" id="KW-0732">Signal</keyword>
<sequence>MLKTLITASTLLLSPNSQASQTDFDSLDASTERQIEQTQKTSTSYAIAEDAQRLRVFKHAEDSKMLNKNQQYTIYSNNLVKGAVYKITYKGDYVKSIEVN</sequence>
<name>A0AAX0QTA5_9STAP</name>
<gene>
    <name evidence="3" type="ORF">B5C07_08055</name>
    <name evidence="4" type="ORF">CDL68_01370</name>
</gene>
<dbReference type="EMBL" id="NIPK01000002">
    <property type="protein sequence ID" value="RIZ56217.1"/>
    <property type="molecule type" value="Genomic_DNA"/>
</dbReference>
<comment type="caution">
    <text evidence="3">The sequence shown here is derived from an EMBL/GenBank/DDBJ whole genome shotgun (WGS) entry which is preliminary data.</text>
</comment>
<dbReference type="Proteomes" id="UP000266198">
    <property type="component" value="Unassembled WGS sequence"/>
</dbReference>
<evidence type="ECO:0000313" key="5">
    <source>
        <dbReference type="Proteomes" id="UP000217473"/>
    </source>
</evidence>
<protein>
    <submittedName>
        <fullName evidence="3">Uncharacterized protein</fullName>
    </submittedName>
</protein>
<evidence type="ECO:0000256" key="1">
    <source>
        <dbReference type="SAM" id="MobiDB-lite"/>
    </source>
</evidence>
<feature type="chain" id="PRO_5043477489" evidence="2">
    <location>
        <begin position="20"/>
        <end position="100"/>
    </location>
</feature>
<feature type="region of interest" description="Disordered" evidence="1">
    <location>
        <begin position="17"/>
        <end position="42"/>
    </location>
</feature>
<dbReference type="Proteomes" id="UP000217473">
    <property type="component" value="Unassembled WGS sequence"/>
</dbReference>
<evidence type="ECO:0000313" key="4">
    <source>
        <dbReference type="EMBL" id="RIZ56217.1"/>
    </source>
</evidence>